<feature type="transmembrane region" description="Helical" evidence="2">
    <location>
        <begin position="44"/>
        <end position="65"/>
    </location>
</feature>
<sequence length="252" mass="26898">MSPFPLPSALMLLLAASALAQDSSTSNAGKPHIDGGQDSTVAITGVVIGGILVVIALLAVAIYAIDQYLYRRRLQRRHQSAPPTKTFPSTYNHGKFTRIPTDDDDKLYRYLIPLPPAAATLSISPTKANAKKDYGHGPFYSVTPLSAGSTIVGGRASTSPLYPTPRSRTEYRHDDPETSSTDSQTLYFEPYIHASSYPSDPVSPNSLPPGAMSPQSAASFRSMQSLVSVSGGNSVRSPRSESQHGRDDSDSG</sequence>
<feature type="compositionally biased region" description="Basic and acidic residues" evidence="1">
    <location>
        <begin position="238"/>
        <end position="252"/>
    </location>
</feature>
<keyword evidence="2" id="KW-0472">Membrane</keyword>
<evidence type="ECO:0000256" key="3">
    <source>
        <dbReference type="SAM" id="SignalP"/>
    </source>
</evidence>
<keyword evidence="3" id="KW-0732">Signal</keyword>
<feature type="compositionally biased region" description="Basic and acidic residues" evidence="1">
    <location>
        <begin position="167"/>
        <end position="176"/>
    </location>
</feature>
<dbReference type="AlphaFoldDB" id="A0AAV9ZCV9"/>
<proteinExistence type="predicted"/>
<feature type="region of interest" description="Disordered" evidence="1">
    <location>
        <begin position="197"/>
        <end position="252"/>
    </location>
</feature>
<name>A0AAV9ZCV9_9AGAR</name>
<gene>
    <name evidence="4" type="ORF">R3P38DRAFT_3123465</name>
</gene>
<accession>A0AAV9ZCV9</accession>
<evidence type="ECO:0000256" key="1">
    <source>
        <dbReference type="SAM" id="MobiDB-lite"/>
    </source>
</evidence>
<keyword evidence="2" id="KW-1133">Transmembrane helix</keyword>
<evidence type="ECO:0000313" key="4">
    <source>
        <dbReference type="EMBL" id="KAK6977530.1"/>
    </source>
</evidence>
<evidence type="ECO:0000256" key="2">
    <source>
        <dbReference type="SAM" id="Phobius"/>
    </source>
</evidence>
<feature type="region of interest" description="Disordered" evidence="1">
    <location>
        <begin position="151"/>
        <end position="185"/>
    </location>
</feature>
<organism evidence="4 5">
    <name type="scientific">Favolaschia claudopus</name>
    <dbReference type="NCBI Taxonomy" id="2862362"/>
    <lineage>
        <taxon>Eukaryota</taxon>
        <taxon>Fungi</taxon>
        <taxon>Dikarya</taxon>
        <taxon>Basidiomycota</taxon>
        <taxon>Agaricomycotina</taxon>
        <taxon>Agaricomycetes</taxon>
        <taxon>Agaricomycetidae</taxon>
        <taxon>Agaricales</taxon>
        <taxon>Marasmiineae</taxon>
        <taxon>Mycenaceae</taxon>
        <taxon>Favolaschia</taxon>
    </lineage>
</organism>
<evidence type="ECO:0000313" key="5">
    <source>
        <dbReference type="Proteomes" id="UP001362999"/>
    </source>
</evidence>
<keyword evidence="5" id="KW-1185">Reference proteome</keyword>
<feature type="compositionally biased region" description="Polar residues" evidence="1">
    <location>
        <begin position="213"/>
        <end position="237"/>
    </location>
</feature>
<dbReference type="Proteomes" id="UP001362999">
    <property type="component" value="Unassembled WGS sequence"/>
</dbReference>
<reference evidence="4 5" key="1">
    <citation type="journal article" date="2024" name="J Genomics">
        <title>Draft genome sequencing and assembly of Favolaschia claudopus CIRM-BRFM 2984 isolated from oak limbs.</title>
        <authorList>
            <person name="Navarro D."/>
            <person name="Drula E."/>
            <person name="Chaduli D."/>
            <person name="Cazenave R."/>
            <person name="Ahrendt S."/>
            <person name="Wang J."/>
            <person name="Lipzen A."/>
            <person name="Daum C."/>
            <person name="Barry K."/>
            <person name="Grigoriev I.V."/>
            <person name="Favel A."/>
            <person name="Rosso M.N."/>
            <person name="Martin F."/>
        </authorList>
    </citation>
    <scope>NUCLEOTIDE SEQUENCE [LARGE SCALE GENOMIC DNA]</scope>
    <source>
        <strain evidence="4 5">CIRM-BRFM 2984</strain>
    </source>
</reference>
<feature type="signal peptide" evidence="3">
    <location>
        <begin position="1"/>
        <end position="20"/>
    </location>
</feature>
<protein>
    <submittedName>
        <fullName evidence="4">Uncharacterized protein</fullName>
    </submittedName>
</protein>
<dbReference type="EMBL" id="JAWWNJ010000167">
    <property type="protein sequence ID" value="KAK6977530.1"/>
    <property type="molecule type" value="Genomic_DNA"/>
</dbReference>
<keyword evidence="2" id="KW-0812">Transmembrane</keyword>
<feature type="chain" id="PRO_5043788093" evidence="3">
    <location>
        <begin position="21"/>
        <end position="252"/>
    </location>
</feature>
<comment type="caution">
    <text evidence="4">The sequence shown here is derived from an EMBL/GenBank/DDBJ whole genome shotgun (WGS) entry which is preliminary data.</text>
</comment>